<dbReference type="EMBL" id="L23066">
    <property type="protein sequence ID" value="AAB59248.1"/>
    <property type="molecule type" value="Genomic_DNA"/>
</dbReference>
<reference evidence="2" key="1">
    <citation type="journal article" date="1993" name="Development">
        <title>IMP-L2: an essential secreted immunoglobulin family member implicated in neural and ectodermal development in Drosophila.</title>
        <authorList>
            <person name="Garbe J.C."/>
            <person name="Yang E."/>
            <person name="Fristrom J.W."/>
        </authorList>
    </citation>
    <scope>NUCLEOTIDE SEQUENCE</scope>
    <source>
        <strain evidence="2">Canton S</strain>
    </source>
</reference>
<dbReference type="AGR" id="FB:FBgn0001257"/>
<evidence type="ECO:0000313" key="2">
    <source>
        <dbReference type="EMBL" id="AAB59248.1"/>
    </source>
</evidence>
<accession>Q24364</accession>
<proteinExistence type="predicted"/>
<sequence length="32" mass="3725">MSMNRAYSNECRANQTTIKKYQTKSTSTSKEH</sequence>
<dbReference type="FlyBase" id="FBgn0001257">
    <property type="gene designation" value="ImpL2"/>
</dbReference>
<organism evidence="2">
    <name type="scientific">Drosophila melanogaster</name>
    <name type="common">Fruit fly</name>
    <dbReference type="NCBI Taxonomy" id="7227"/>
    <lineage>
        <taxon>Eukaryota</taxon>
        <taxon>Metazoa</taxon>
        <taxon>Ecdysozoa</taxon>
        <taxon>Arthropoda</taxon>
        <taxon>Hexapoda</taxon>
        <taxon>Insecta</taxon>
        <taxon>Pterygota</taxon>
        <taxon>Neoptera</taxon>
        <taxon>Endopterygota</taxon>
        <taxon>Diptera</taxon>
        <taxon>Brachycera</taxon>
        <taxon>Muscomorpha</taxon>
        <taxon>Ephydroidea</taxon>
        <taxon>Drosophilidae</taxon>
        <taxon>Drosophila</taxon>
        <taxon>Sophophora</taxon>
    </lineage>
</organism>
<protein>
    <submittedName>
        <fullName evidence="2">ImpL2 protein</fullName>
    </submittedName>
</protein>
<feature type="region of interest" description="Disordered" evidence="1">
    <location>
        <begin position="1"/>
        <end position="32"/>
    </location>
</feature>
<evidence type="ECO:0000313" key="3">
    <source>
        <dbReference type="FlyBase" id="FBgn0001257"/>
    </source>
</evidence>
<evidence type="ECO:0000256" key="1">
    <source>
        <dbReference type="SAM" id="MobiDB-lite"/>
    </source>
</evidence>
<name>Q24364_DROME</name>
<feature type="compositionally biased region" description="Polar residues" evidence="1">
    <location>
        <begin position="1"/>
        <end position="15"/>
    </location>
</feature>
<dbReference type="AlphaFoldDB" id="Q24364"/>
<dbReference type="OrthoDB" id="6138780at2759"/>
<gene>
    <name evidence="2 3" type="primary">ImpL2</name>
    <name evidence="3" type="ORF">CG15009</name>
</gene>
<feature type="compositionally biased region" description="Low complexity" evidence="1">
    <location>
        <begin position="16"/>
        <end position="32"/>
    </location>
</feature>